<organism evidence="1 2">
    <name type="scientific">Kordiimonas lacus</name>
    <dbReference type="NCBI Taxonomy" id="637679"/>
    <lineage>
        <taxon>Bacteria</taxon>
        <taxon>Pseudomonadati</taxon>
        <taxon>Pseudomonadota</taxon>
        <taxon>Alphaproteobacteria</taxon>
        <taxon>Kordiimonadales</taxon>
        <taxon>Kordiimonadaceae</taxon>
        <taxon>Kordiimonas</taxon>
    </lineage>
</organism>
<dbReference type="Proteomes" id="UP000183685">
    <property type="component" value="Unassembled WGS sequence"/>
</dbReference>
<evidence type="ECO:0000313" key="1">
    <source>
        <dbReference type="EMBL" id="SDE18971.1"/>
    </source>
</evidence>
<name>A0A1G7AW10_9PROT</name>
<dbReference type="EMBL" id="FNAK01000005">
    <property type="protein sequence ID" value="SDE18971.1"/>
    <property type="molecule type" value="Genomic_DNA"/>
</dbReference>
<gene>
    <name evidence="1" type="ORF">SAMN04488071_2242</name>
</gene>
<dbReference type="STRING" id="637679.GCA_001550055_03407"/>
<reference evidence="1 2" key="1">
    <citation type="submission" date="2016-10" db="EMBL/GenBank/DDBJ databases">
        <authorList>
            <person name="de Groot N.N."/>
        </authorList>
    </citation>
    <scope>NUCLEOTIDE SEQUENCE [LARGE SCALE GENOMIC DNA]</scope>
    <source>
        <strain evidence="1 2">CGMCC 1.9109</strain>
    </source>
</reference>
<dbReference type="AlphaFoldDB" id="A0A1G7AW10"/>
<protein>
    <submittedName>
        <fullName evidence="1">Uncharacterized protein</fullName>
    </submittedName>
</protein>
<proteinExistence type="predicted"/>
<sequence>MTLHDSPQFSNRTSPLDSSIARLMFMFGQLEAWQVESIISRVHRALPVPVARPEEESTDAEALSKADVAQRGVVQLLYLIAAQTYADILFALTYAETLAMMSGADFETQGTAH</sequence>
<dbReference type="OrthoDB" id="8481362at2"/>
<keyword evidence="2" id="KW-1185">Reference proteome</keyword>
<evidence type="ECO:0000313" key="2">
    <source>
        <dbReference type="Proteomes" id="UP000183685"/>
    </source>
</evidence>
<accession>A0A1G7AW10</accession>
<dbReference type="RefSeq" id="WP_068307210.1">
    <property type="nucleotide sequence ID" value="NZ_FNAK01000005.1"/>
</dbReference>